<evidence type="ECO:0000313" key="2">
    <source>
        <dbReference type="Proteomes" id="UP000243650"/>
    </source>
</evidence>
<dbReference type="AlphaFoldDB" id="A0A2P6ML68"/>
<keyword evidence="2" id="KW-1185">Reference proteome</keyword>
<evidence type="ECO:0000313" key="1">
    <source>
        <dbReference type="EMBL" id="PRO67014.1"/>
    </source>
</evidence>
<sequence length="93" mass="10754">MNQNNAPLFRKHPEERSFFPAVQESIEFEASSKPAALRFRWNVCRQKGSGVGCRWSRTPSGEKPGCFSWSSFYEKKHSSARPRRMTEDRCSVP</sequence>
<proteinExistence type="predicted"/>
<gene>
    <name evidence="1" type="ORF">C6I21_00145</name>
</gene>
<reference evidence="1 2" key="1">
    <citation type="submission" date="2018-03" db="EMBL/GenBank/DDBJ databases">
        <title>Bacillus urumqiensis sp. nov., a moderately haloalkaliphilic bacterium isolated from a salt lake.</title>
        <authorList>
            <person name="Zhao B."/>
            <person name="Liao Z."/>
        </authorList>
    </citation>
    <scope>NUCLEOTIDE SEQUENCE [LARGE SCALE GENOMIC DNA]</scope>
    <source>
        <strain evidence="1 2">BZ-SZ-XJ18</strain>
    </source>
</reference>
<name>A0A2P6ML68_ALKUR</name>
<dbReference type="EMBL" id="PVNS01000001">
    <property type="protein sequence ID" value="PRO67014.1"/>
    <property type="molecule type" value="Genomic_DNA"/>
</dbReference>
<accession>A0A2P6ML68</accession>
<dbReference type="Proteomes" id="UP000243650">
    <property type="component" value="Unassembled WGS sequence"/>
</dbReference>
<protein>
    <submittedName>
        <fullName evidence="1">Uncharacterized protein</fullName>
    </submittedName>
</protein>
<organism evidence="1 2">
    <name type="scientific">Alkalicoccus urumqiensis</name>
    <name type="common">Bacillus urumqiensis</name>
    <dbReference type="NCBI Taxonomy" id="1548213"/>
    <lineage>
        <taxon>Bacteria</taxon>
        <taxon>Bacillati</taxon>
        <taxon>Bacillota</taxon>
        <taxon>Bacilli</taxon>
        <taxon>Bacillales</taxon>
        <taxon>Bacillaceae</taxon>
        <taxon>Alkalicoccus</taxon>
    </lineage>
</organism>
<comment type="caution">
    <text evidence="1">The sequence shown here is derived from an EMBL/GenBank/DDBJ whole genome shotgun (WGS) entry which is preliminary data.</text>
</comment>